<reference evidence="2 3" key="1">
    <citation type="submission" date="2015-04" db="EMBL/GenBank/DDBJ databases">
        <title>The draft genome sequence of Fusarium langsethiae, a T-2/HT-2 mycotoxin producer.</title>
        <authorList>
            <person name="Lysoe E."/>
            <person name="Divon H.H."/>
            <person name="Terzi V."/>
            <person name="Orru L."/>
            <person name="Lamontanara A."/>
            <person name="Kolseth A.-K."/>
            <person name="Frandsen R.J."/>
            <person name="Nielsen K."/>
            <person name="Thrane U."/>
        </authorList>
    </citation>
    <scope>NUCLEOTIDE SEQUENCE [LARGE SCALE GENOMIC DNA]</scope>
    <source>
        <strain evidence="2 3">Fl201059</strain>
    </source>
</reference>
<comment type="caution">
    <text evidence="2">The sequence shown here is derived from an EMBL/GenBank/DDBJ whole genome shotgun (WGS) entry which is preliminary data.</text>
</comment>
<keyword evidence="1" id="KW-0812">Transmembrane</keyword>
<dbReference type="OrthoDB" id="5230947at2759"/>
<evidence type="ECO:0000256" key="1">
    <source>
        <dbReference type="SAM" id="Phobius"/>
    </source>
</evidence>
<evidence type="ECO:0000313" key="3">
    <source>
        <dbReference type="Proteomes" id="UP000037904"/>
    </source>
</evidence>
<protein>
    <submittedName>
        <fullName evidence="2">Uncharacterized protein</fullName>
    </submittedName>
</protein>
<gene>
    <name evidence="2" type="ORF">FLAG1_05934</name>
</gene>
<keyword evidence="1" id="KW-0472">Membrane</keyword>
<keyword evidence="3" id="KW-1185">Reference proteome</keyword>
<dbReference type="AlphaFoldDB" id="A0A0N0DEI4"/>
<organism evidence="2 3">
    <name type="scientific">Fusarium langsethiae</name>
    <dbReference type="NCBI Taxonomy" id="179993"/>
    <lineage>
        <taxon>Eukaryota</taxon>
        <taxon>Fungi</taxon>
        <taxon>Dikarya</taxon>
        <taxon>Ascomycota</taxon>
        <taxon>Pezizomycotina</taxon>
        <taxon>Sordariomycetes</taxon>
        <taxon>Hypocreomycetidae</taxon>
        <taxon>Hypocreales</taxon>
        <taxon>Nectriaceae</taxon>
        <taxon>Fusarium</taxon>
    </lineage>
</organism>
<dbReference type="EMBL" id="JXCE01000105">
    <property type="protein sequence ID" value="KPA41194.1"/>
    <property type="molecule type" value="Genomic_DNA"/>
</dbReference>
<accession>A0A0N0DEI4</accession>
<feature type="transmembrane region" description="Helical" evidence="1">
    <location>
        <begin position="29"/>
        <end position="53"/>
    </location>
</feature>
<evidence type="ECO:0000313" key="2">
    <source>
        <dbReference type="EMBL" id="KPA41194.1"/>
    </source>
</evidence>
<sequence>MGGVMSCIRSCLQTIGDAIMAVIGGIGRILQAIIGAVVRFCGIIVSFLTCGYCGSKGGRTKRRTGNHMRSTRV</sequence>
<keyword evidence="1" id="KW-1133">Transmembrane helix</keyword>
<proteinExistence type="predicted"/>
<name>A0A0N0DEI4_FUSLA</name>
<dbReference type="Proteomes" id="UP000037904">
    <property type="component" value="Unassembled WGS sequence"/>
</dbReference>